<accession>A0A1I0G3T9</accession>
<name>A0A1I0G3T9_9FIRM</name>
<reference evidence="1 2" key="1">
    <citation type="submission" date="2016-10" db="EMBL/GenBank/DDBJ databases">
        <authorList>
            <person name="de Groot N.N."/>
        </authorList>
    </citation>
    <scope>NUCLEOTIDE SEQUENCE [LARGE SCALE GENOMIC DNA]</scope>
    <source>
        <strain evidence="1 2">KH1P1</strain>
    </source>
</reference>
<gene>
    <name evidence="1" type="ORF">SAMN04487771_10307</name>
</gene>
<dbReference type="EMBL" id="FOIL01000030">
    <property type="protein sequence ID" value="SET65283.1"/>
    <property type="molecule type" value="Genomic_DNA"/>
</dbReference>
<dbReference type="OrthoDB" id="86031at2"/>
<dbReference type="Proteomes" id="UP000199820">
    <property type="component" value="Unassembled WGS sequence"/>
</dbReference>
<sequence>MDRLKNLKVTSEHFSVPYRNKFEEGEYRKRIQFMRGGKIRRVKFEYSGYSVDAVLDRLPTARIVSEDEDKYIIDAEIFGDGIDMWIRS</sequence>
<protein>
    <submittedName>
        <fullName evidence="1">Uncharacterized protein</fullName>
    </submittedName>
</protein>
<organism evidence="1 2">
    <name type="scientific">[Clostridium] aminophilum</name>
    <dbReference type="NCBI Taxonomy" id="1526"/>
    <lineage>
        <taxon>Bacteria</taxon>
        <taxon>Bacillati</taxon>
        <taxon>Bacillota</taxon>
        <taxon>Clostridia</taxon>
        <taxon>Lachnospirales</taxon>
        <taxon>Lachnospiraceae</taxon>
    </lineage>
</organism>
<proteinExistence type="predicted"/>
<evidence type="ECO:0000313" key="1">
    <source>
        <dbReference type="EMBL" id="SET65283.1"/>
    </source>
</evidence>
<evidence type="ECO:0000313" key="2">
    <source>
        <dbReference type="Proteomes" id="UP000199820"/>
    </source>
</evidence>
<keyword evidence="2" id="KW-1185">Reference proteome</keyword>
<dbReference type="AlphaFoldDB" id="A0A1I0G3T9"/>